<evidence type="ECO:0000259" key="7">
    <source>
        <dbReference type="Pfam" id="PF05425"/>
    </source>
</evidence>
<evidence type="ECO:0000256" key="3">
    <source>
        <dbReference type="ARBA" id="ARBA00022692"/>
    </source>
</evidence>
<keyword evidence="9" id="KW-1185">Reference proteome</keyword>
<evidence type="ECO:0000256" key="4">
    <source>
        <dbReference type="ARBA" id="ARBA00022989"/>
    </source>
</evidence>
<accession>A0A502FCU6</accession>
<dbReference type="Proteomes" id="UP000319931">
    <property type="component" value="Unassembled WGS sequence"/>
</dbReference>
<keyword evidence="2" id="KW-1003">Cell membrane</keyword>
<feature type="transmembrane region" description="Helical" evidence="6">
    <location>
        <begin position="117"/>
        <end position="135"/>
    </location>
</feature>
<keyword evidence="3 6" id="KW-0812">Transmembrane</keyword>
<dbReference type="InterPro" id="IPR032694">
    <property type="entry name" value="CopC/D"/>
</dbReference>
<evidence type="ECO:0000256" key="2">
    <source>
        <dbReference type="ARBA" id="ARBA00022475"/>
    </source>
</evidence>
<feature type="transmembrane region" description="Helical" evidence="6">
    <location>
        <begin position="272"/>
        <end position="293"/>
    </location>
</feature>
<keyword evidence="4 6" id="KW-1133">Transmembrane helix</keyword>
<dbReference type="EMBL" id="RCZC01000011">
    <property type="protein sequence ID" value="TPG47123.1"/>
    <property type="molecule type" value="Genomic_DNA"/>
</dbReference>
<dbReference type="OrthoDB" id="6053803at2"/>
<reference evidence="8 9" key="1">
    <citation type="journal article" date="2019" name="Environ. Microbiol.">
        <title>Species interactions and distinct microbial communities in high Arctic permafrost affected cryosols are associated with the CH4 and CO2 gas fluxes.</title>
        <authorList>
            <person name="Altshuler I."/>
            <person name="Hamel J."/>
            <person name="Turney S."/>
            <person name="Magnuson E."/>
            <person name="Levesque R."/>
            <person name="Greer C."/>
            <person name="Whyte L.G."/>
        </authorList>
    </citation>
    <scope>NUCLEOTIDE SEQUENCE [LARGE SCALE GENOMIC DNA]</scope>
    <source>
        <strain evidence="8 9">E6.1</strain>
    </source>
</reference>
<feature type="domain" description="Copper resistance protein D" evidence="7">
    <location>
        <begin position="191"/>
        <end position="291"/>
    </location>
</feature>
<dbReference type="InterPro" id="IPR047689">
    <property type="entry name" value="CopD"/>
</dbReference>
<name>A0A502FCU6_9SPHN</name>
<protein>
    <submittedName>
        <fullName evidence="8">Copper resistance protein CopD</fullName>
    </submittedName>
</protein>
<dbReference type="Pfam" id="PF05425">
    <property type="entry name" value="CopD"/>
    <property type="match status" value="1"/>
</dbReference>
<evidence type="ECO:0000256" key="5">
    <source>
        <dbReference type="ARBA" id="ARBA00023136"/>
    </source>
</evidence>
<dbReference type="GO" id="GO:0005886">
    <property type="term" value="C:plasma membrane"/>
    <property type="evidence" value="ECO:0007669"/>
    <property type="project" value="UniProtKB-SubCell"/>
</dbReference>
<evidence type="ECO:0000313" key="9">
    <source>
        <dbReference type="Proteomes" id="UP000319931"/>
    </source>
</evidence>
<dbReference type="GO" id="GO:0006825">
    <property type="term" value="P:copper ion transport"/>
    <property type="evidence" value="ECO:0007669"/>
    <property type="project" value="InterPro"/>
</dbReference>
<feature type="transmembrane region" description="Helical" evidence="6">
    <location>
        <begin position="231"/>
        <end position="251"/>
    </location>
</feature>
<dbReference type="RefSeq" id="WP_140852455.1">
    <property type="nucleotide sequence ID" value="NZ_RCZC01000011.1"/>
</dbReference>
<evidence type="ECO:0000256" key="6">
    <source>
        <dbReference type="SAM" id="Phobius"/>
    </source>
</evidence>
<feature type="transmembrane region" description="Helical" evidence="6">
    <location>
        <begin position="12"/>
        <end position="32"/>
    </location>
</feature>
<keyword evidence="5 6" id="KW-0472">Membrane</keyword>
<evidence type="ECO:0000313" key="8">
    <source>
        <dbReference type="EMBL" id="TPG47123.1"/>
    </source>
</evidence>
<dbReference type="NCBIfam" id="NF033808">
    <property type="entry name" value="copper_CopD"/>
    <property type="match status" value="1"/>
</dbReference>
<dbReference type="PANTHER" id="PTHR34820:SF4">
    <property type="entry name" value="INNER MEMBRANE PROTEIN YEBZ"/>
    <property type="match status" value="1"/>
</dbReference>
<organism evidence="8 9">
    <name type="scientific">Sphingomonas glacialis</name>
    <dbReference type="NCBI Taxonomy" id="658225"/>
    <lineage>
        <taxon>Bacteria</taxon>
        <taxon>Pseudomonadati</taxon>
        <taxon>Pseudomonadota</taxon>
        <taxon>Alphaproteobacteria</taxon>
        <taxon>Sphingomonadales</taxon>
        <taxon>Sphingomonadaceae</taxon>
        <taxon>Sphingomonas</taxon>
    </lineage>
</organism>
<sequence length="298" mass="31136">MTIDPALWSRFAIYLDVLPLFGLNAFALYGLTPRDRLAPTGRAVRWWLAALALAGLPLTAWAFLALVAAMAGTSIGMVDRDLIGQIATGTAVGIAFQVRIAALLVCALATLLPARHAGFVVGTLAAGVAVATLAWTGHGTMDDGAAGWVHLAADIAHLLAAGTWAGALLGFLLLVLRSWQSETPRQQAAYALRRFARIGTATVAVLVASGAASGWFLLIRSGSGVLPLDTYRTLLLAKLTAFVAMLLLAALNRFRLTPRLATGAGTQAAIRISLLAETGLAIVILLLVAWLGLISPSR</sequence>
<gene>
    <name evidence="8" type="ORF">EAH76_22175</name>
</gene>
<feature type="transmembrane region" description="Helical" evidence="6">
    <location>
        <begin position="82"/>
        <end position="105"/>
    </location>
</feature>
<dbReference type="AlphaFoldDB" id="A0A502FCU6"/>
<dbReference type="InterPro" id="IPR008457">
    <property type="entry name" value="Cu-R_CopD_dom"/>
</dbReference>
<proteinExistence type="predicted"/>
<comment type="caution">
    <text evidence="8">The sequence shown here is derived from an EMBL/GenBank/DDBJ whole genome shotgun (WGS) entry which is preliminary data.</text>
</comment>
<feature type="transmembrane region" description="Helical" evidence="6">
    <location>
        <begin position="155"/>
        <end position="175"/>
    </location>
</feature>
<feature type="transmembrane region" description="Helical" evidence="6">
    <location>
        <begin position="44"/>
        <end position="70"/>
    </location>
</feature>
<feature type="transmembrane region" description="Helical" evidence="6">
    <location>
        <begin position="195"/>
        <end position="219"/>
    </location>
</feature>
<comment type="subcellular location">
    <subcellularLocation>
        <location evidence="1">Cell membrane</location>
        <topology evidence="1">Multi-pass membrane protein</topology>
    </subcellularLocation>
</comment>
<dbReference type="PANTHER" id="PTHR34820">
    <property type="entry name" value="INNER MEMBRANE PROTEIN YEBZ"/>
    <property type="match status" value="1"/>
</dbReference>
<evidence type="ECO:0000256" key="1">
    <source>
        <dbReference type="ARBA" id="ARBA00004651"/>
    </source>
</evidence>